<keyword evidence="4" id="KW-1185">Reference proteome</keyword>
<feature type="domain" description="CHASE4" evidence="2">
    <location>
        <begin position="52"/>
        <end position="181"/>
    </location>
</feature>
<evidence type="ECO:0000259" key="2">
    <source>
        <dbReference type="Pfam" id="PF05228"/>
    </source>
</evidence>
<evidence type="ECO:0000313" key="3">
    <source>
        <dbReference type="EMBL" id="QTA83210.1"/>
    </source>
</evidence>
<keyword evidence="1" id="KW-0812">Transmembrane</keyword>
<reference evidence="3" key="1">
    <citation type="journal article" date="2021" name="Microb. Physiol.">
        <title>Proteogenomic Insights into the Physiology of Marine, Sulfate-Reducing, Filamentous Desulfonema limicola and Desulfonema magnum.</title>
        <authorList>
            <person name="Schnaars V."/>
            <person name="Wohlbrand L."/>
            <person name="Scheve S."/>
            <person name="Hinrichs C."/>
            <person name="Reinhardt R."/>
            <person name="Rabus R."/>
        </authorList>
    </citation>
    <scope>NUCLEOTIDE SEQUENCE</scope>
    <source>
        <strain evidence="3">5ac10</strain>
    </source>
</reference>
<keyword evidence="1" id="KW-0472">Membrane</keyword>
<dbReference type="Proteomes" id="UP000663720">
    <property type="component" value="Chromosome"/>
</dbReference>
<evidence type="ECO:0000313" key="4">
    <source>
        <dbReference type="Proteomes" id="UP000663720"/>
    </source>
</evidence>
<dbReference type="EMBL" id="CP061799">
    <property type="protein sequence ID" value="QTA83210.1"/>
    <property type="molecule type" value="Genomic_DNA"/>
</dbReference>
<name>A0A975BDE3_9BACT</name>
<dbReference type="InterPro" id="IPR007892">
    <property type="entry name" value="CHASE4"/>
</dbReference>
<dbReference type="KEGG" id="dli:dnl_56060"/>
<dbReference type="Pfam" id="PF05228">
    <property type="entry name" value="CHASE4"/>
    <property type="match status" value="1"/>
</dbReference>
<sequence length="182" mass="21057">MSLRSKVVLILLCMFLLYGIVDLIVYRFLIFPSFITLEQDEIRKDSERCIFAVKREIHYIDSLCHDWAAWDDTYDFIESQSPDYIAANLQKSTFIDNHINLLYYFDNKGKIIWGKTYDLETREFILLPDFSKNSLPESHPLISYNIGNTPFSEIKTSGIFLTAKGPVIVSSRPILKSSNQGL</sequence>
<dbReference type="RefSeq" id="WP_207689022.1">
    <property type="nucleotide sequence ID" value="NZ_CP061799.1"/>
</dbReference>
<evidence type="ECO:0000256" key="1">
    <source>
        <dbReference type="SAM" id="Phobius"/>
    </source>
</evidence>
<accession>A0A975BDE3</accession>
<keyword evidence="1" id="KW-1133">Transmembrane helix</keyword>
<organism evidence="3 4">
    <name type="scientific">Desulfonema limicola</name>
    <dbReference type="NCBI Taxonomy" id="45656"/>
    <lineage>
        <taxon>Bacteria</taxon>
        <taxon>Pseudomonadati</taxon>
        <taxon>Thermodesulfobacteriota</taxon>
        <taxon>Desulfobacteria</taxon>
        <taxon>Desulfobacterales</taxon>
        <taxon>Desulfococcaceae</taxon>
        <taxon>Desulfonema</taxon>
    </lineage>
</organism>
<dbReference type="AlphaFoldDB" id="A0A975BDE3"/>
<feature type="transmembrane region" description="Helical" evidence="1">
    <location>
        <begin position="7"/>
        <end position="29"/>
    </location>
</feature>
<protein>
    <submittedName>
        <fullName evidence="3">Chase 4 domain-containing protein</fullName>
    </submittedName>
</protein>
<gene>
    <name evidence="3" type="ORF">dnl_56060</name>
</gene>
<proteinExistence type="predicted"/>